<dbReference type="Gene3D" id="3.40.50.300">
    <property type="entry name" value="P-loop containing nucleotide triphosphate hydrolases"/>
    <property type="match status" value="1"/>
</dbReference>
<organism evidence="1 2">
    <name type="scientific">Gordonibacter faecis</name>
    <dbReference type="NCBI Taxonomy" id="3047475"/>
    <lineage>
        <taxon>Bacteria</taxon>
        <taxon>Bacillati</taxon>
        <taxon>Actinomycetota</taxon>
        <taxon>Coriobacteriia</taxon>
        <taxon>Eggerthellales</taxon>
        <taxon>Eggerthellaceae</taxon>
        <taxon>Gordonibacter</taxon>
    </lineage>
</organism>
<protein>
    <recommendedName>
        <fullName evidence="3">NTPase</fullName>
    </recommendedName>
</protein>
<evidence type="ECO:0000313" key="1">
    <source>
        <dbReference type="EMBL" id="MDJ1650997.1"/>
    </source>
</evidence>
<sequence length="232" mass="24708">MLFLLTGAVQTGKTRWLERLVVELAAEGVPCGGVLAPGVWRRREESGAEVDVRERPLGSGAGEFEKLGIDNVLLPGGERVTFARRCDLAQREGVLDPYSQSATAGLAWEIDEAALTRVNAHFDALAHRAPFVTPSATSPTTSNLARPCLLVVDELGRLELQRNGGLTSAMALLARGATAACPHALVVVRASLRARAEERFAAAWGGCVPLTPGEEARTTVRRAFSLASLNDN</sequence>
<dbReference type="RefSeq" id="WP_283832338.1">
    <property type="nucleotide sequence ID" value="NZ_JASJEU010000018.1"/>
</dbReference>
<keyword evidence="2" id="KW-1185">Reference proteome</keyword>
<gene>
    <name evidence="1" type="ORF">QNJ86_09315</name>
</gene>
<comment type="caution">
    <text evidence="1">The sequence shown here is derived from an EMBL/GenBank/DDBJ whole genome shotgun (WGS) entry which is preliminary data.</text>
</comment>
<evidence type="ECO:0000313" key="2">
    <source>
        <dbReference type="Proteomes" id="UP001232750"/>
    </source>
</evidence>
<name>A0ABT7DN78_9ACTN</name>
<accession>A0ABT7DN78</accession>
<dbReference type="InterPro" id="IPR027417">
    <property type="entry name" value="P-loop_NTPase"/>
</dbReference>
<dbReference type="Proteomes" id="UP001232750">
    <property type="component" value="Unassembled WGS sequence"/>
</dbReference>
<evidence type="ECO:0008006" key="3">
    <source>
        <dbReference type="Google" id="ProtNLM"/>
    </source>
</evidence>
<dbReference type="EMBL" id="JASJEU010000018">
    <property type="protein sequence ID" value="MDJ1650997.1"/>
    <property type="molecule type" value="Genomic_DNA"/>
</dbReference>
<reference evidence="1 2" key="1">
    <citation type="submission" date="2023-05" db="EMBL/GenBank/DDBJ databases">
        <title>Gordonibacter KGMB12511T sp. nov., isolated from faeces of healthy Korean.</title>
        <authorList>
            <person name="Kim H.S."/>
            <person name="Kim J.-S."/>
            <person name="Suh M.K."/>
            <person name="Eom M.K."/>
            <person name="Do H.E."/>
            <person name="Lee J.-S."/>
        </authorList>
    </citation>
    <scope>NUCLEOTIDE SEQUENCE [LARGE SCALE GENOMIC DNA]</scope>
    <source>
        <strain evidence="1 2">KGMB12511</strain>
    </source>
</reference>
<proteinExistence type="predicted"/>